<organism evidence="1 2">
    <name type="scientific">Richelia intracellularis HH01</name>
    <dbReference type="NCBI Taxonomy" id="1165094"/>
    <lineage>
        <taxon>Bacteria</taxon>
        <taxon>Bacillati</taxon>
        <taxon>Cyanobacteriota</taxon>
        <taxon>Cyanophyceae</taxon>
        <taxon>Nostocales</taxon>
        <taxon>Nostocaceae</taxon>
        <taxon>Richelia</taxon>
    </lineage>
</organism>
<dbReference type="Proteomes" id="UP000053051">
    <property type="component" value="Unassembled WGS sequence"/>
</dbReference>
<evidence type="ECO:0000313" key="1">
    <source>
        <dbReference type="EMBL" id="CCH67682.1"/>
    </source>
</evidence>
<dbReference type="AlphaFoldDB" id="M1WZL3"/>
<keyword evidence="2" id="KW-1185">Reference proteome</keyword>
<proteinExistence type="predicted"/>
<dbReference type="EMBL" id="CAIY01000053">
    <property type="protein sequence ID" value="CCH67682.1"/>
    <property type="molecule type" value="Genomic_DNA"/>
</dbReference>
<reference evidence="2" key="2">
    <citation type="submission" date="2016-01" db="EMBL/GenBank/DDBJ databases">
        <title>Diatom-associated endosymboitic cyanobacterium lacks core nitrogen metabolism enzymes.</title>
        <authorList>
            <person name="Hilton J.A."/>
            <person name="Foster R.A."/>
            <person name="Tripp H.J."/>
            <person name="Carter B.J."/>
            <person name="Zehr J.P."/>
            <person name="Villareal T.A."/>
        </authorList>
    </citation>
    <scope>NUCLEOTIDE SEQUENCE [LARGE SCALE GENOMIC DNA]</scope>
    <source>
        <strain evidence="2">HH01</strain>
    </source>
</reference>
<protein>
    <submittedName>
        <fullName evidence="1">Uncharacterized protein</fullName>
    </submittedName>
</protein>
<accession>M1WZL3</accession>
<evidence type="ECO:0000313" key="2">
    <source>
        <dbReference type="Proteomes" id="UP000053051"/>
    </source>
</evidence>
<name>M1WZL3_9NOST</name>
<gene>
    <name evidence="1" type="ORF">RINTHH_15270</name>
</gene>
<reference evidence="1 2" key="1">
    <citation type="submission" date="2012-05" db="EMBL/GenBank/DDBJ databases">
        <authorList>
            <person name="Hilton J."/>
        </authorList>
    </citation>
    <scope>NUCLEOTIDE SEQUENCE [LARGE SCALE GENOMIC DNA]</scope>
    <source>
        <strain evidence="1 2">HH01</strain>
    </source>
</reference>
<sequence length="39" mass="4697">MVANIYFYCLSTQPHLLIYRELLTINNSLYAIRNKEQYS</sequence>
<comment type="caution">
    <text evidence="1">The sequence shown here is derived from an EMBL/GenBank/DDBJ whole genome shotgun (WGS) entry which is preliminary data.</text>
</comment>